<comment type="subcellular location">
    <subcellularLocation>
        <location evidence="1">Membrane</location>
        <topology evidence="1">Multi-pass membrane protein</topology>
    </subcellularLocation>
</comment>
<dbReference type="InterPro" id="IPR052430">
    <property type="entry name" value="IVT-Associated"/>
</dbReference>
<dbReference type="PANTHER" id="PTHR47804">
    <property type="entry name" value="60S RIBOSOMAL PROTEIN L19"/>
    <property type="match status" value="1"/>
</dbReference>
<keyword evidence="4 6" id="KW-0472">Membrane</keyword>
<evidence type="ECO:0000256" key="1">
    <source>
        <dbReference type="ARBA" id="ARBA00004141"/>
    </source>
</evidence>
<feature type="transmembrane region" description="Helical" evidence="6">
    <location>
        <begin position="807"/>
        <end position="830"/>
    </location>
</feature>
<evidence type="ECO:0000256" key="6">
    <source>
        <dbReference type="SAM" id="Phobius"/>
    </source>
</evidence>
<feature type="transmembrane region" description="Helical" evidence="6">
    <location>
        <begin position="666"/>
        <end position="685"/>
    </location>
</feature>
<evidence type="ECO:0000313" key="9">
    <source>
        <dbReference type="Proteomes" id="UP000288725"/>
    </source>
</evidence>
<gene>
    <name evidence="8" type="ORF">VDGE_08624</name>
</gene>
<proteinExistence type="predicted"/>
<evidence type="ECO:0000256" key="2">
    <source>
        <dbReference type="ARBA" id="ARBA00022692"/>
    </source>
</evidence>
<evidence type="ECO:0000256" key="5">
    <source>
        <dbReference type="SAM" id="MobiDB-lite"/>
    </source>
</evidence>
<dbReference type="GO" id="GO:0016020">
    <property type="term" value="C:membrane"/>
    <property type="evidence" value="ECO:0007669"/>
    <property type="project" value="UniProtKB-SubCell"/>
</dbReference>
<evidence type="ECO:0000256" key="4">
    <source>
        <dbReference type="ARBA" id="ARBA00023136"/>
    </source>
</evidence>
<feature type="region of interest" description="Disordered" evidence="5">
    <location>
        <begin position="1"/>
        <end position="58"/>
    </location>
</feature>
<dbReference type="PANTHER" id="PTHR47804:SF1">
    <property type="entry name" value="DUF2421 DOMAIN-CONTAINING PROTEIN"/>
    <property type="match status" value="1"/>
</dbReference>
<feature type="transmembrane region" description="Helical" evidence="6">
    <location>
        <begin position="743"/>
        <end position="761"/>
    </location>
</feature>
<comment type="caution">
    <text evidence="8">The sequence shown here is derived from an EMBL/GenBank/DDBJ whole genome shotgun (WGS) entry which is preliminary data.</text>
</comment>
<protein>
    <recommendedName>
        <fullName evidence="7">Integral membrane bound transporter domain-containing protein</fullName>
    </recommendedName>
</protein>
<accession>A0A366NVM5</accession>
<feature type="transmembrane region" description="Helical" evidence="6">
    <location>
        <begin position="697"/>
        <end position="714"/>
    </location>
</feature>
<dbReference type="EMBL" id="RSDZ01000030">
    <property type="protein sequence ID" value="RXG48313.1"/>
    <property type="molecule type" value="Genomic_DNA"/>
</dbReference>
<feature type="transmembrane region" description="Helical" evidence="6">
    <location>
        <begin position="243"/>
        <end position="261"/>
    </location>
</feature>
<feature type="transmembrane region" description="Helical" evidence="6">
    <location>
        <begin position="147"/>
        <end position="170"/>
    </location>
</feature>
<feature type="domain" description="Integral membrane bound transporter" evidence="7">
    <location>
        <begin position="689"/>
        <end position="825"/>
    </location>
</feature>
<dbReference type="Proteomes" id="UP000288725">
    <property type="component" value="Unassembled WGS sequence"/>
</dbReference>
<dbReference type="Pfam" id="PF13515">
    <property type="entry name" value="FUSC_2"/>
    <property type="match status" value="1"/>
</dbReference>
<dbReference type="AlphaFoldDB" id="A0A366NVM5"/>
<evidence type="ECO:0000313" key="8">
    <source>
        <dbReference type="EMBL" id="RXG48313.1"/>
    </source>
</evidence>
<evidence type="ECO:0000259" key="7">
    <source>
        <dbReference type="Pfam" id="PF13515"/>
    </source>
</evidence>
<feature type="transmembrane region" description="Helical" evidence="6">
    <location>
        <begin position="721"/>
        <end position="737"/>
    </location>
</feature>
<reference evidence="8 9" key="1">
    <citation type="submission" date="2018-12" db="EMBL/GenBank/DDBJ databases">
        <title>Genome of Verticillium dahliae isolate Getta Getta.</title>
        <authorList>
            <person name="Gardiner D.M."/>
        </authorList>
    </citation>
    <scope>NUCLEOTIDE SEQUENCE [LARGE SCALE GENOMIC DNA]</scope>
    <source>
        <strain evidence="8 9">Getta Getta</strain>
    </source>
</reference>
<feature type="region of interest" description="Disordered" evidence="5">
    <location>
        <begin position="587"/>
        <end position="621"/>
    </location>
</feature>
<name>A0A366NVM5_VERDA</name>
<dbReference type="InterPro" id="IPR049453">
    <property type="entry name" value="Memb_transporter_dom"/>
</dbReference>
<sequence length="1092" mass="121237">MSTSNHSQWPPKRPSKRNKLRNGTVIIPGTGERSHRQFTLRNPSLDNDRSDDPDGYRSLLLSETNSERAHTIGHNVKTSFLKFWDFLRSPAGKGVLKCTLAYLLGSMATYLEPISDFLGKPDGKHVVATITVYFHANRTWGSMVESVLIAFCAIGYAQIISMLSMGLSVLGNEVGFQVLSHVMILIICIGFGLGFVGWIKQRMNSPLVNVGCTLASIAIITIVTKEEAVQGGYLSSIKVVQVFKILVMGVSITALVNILAWRTSARAGLRSTMNTSAESLGDLLAMIARGFLNGTEEELSSGDYTRVDKDFKASYTKMTTNLREAKLEHYILGRETIYKMDREVVRCFEVLAQSIGGLRSAAETQFALLKELPQDGPNSIQSPGGTVIYSPTLTRAMSQYLKNTRDKAATLAAIEELEELEMEDRASAEEGSNCSSATPLTSFRAPSEIFELFIALLGPSMKSLAYTLSEILRDPTFGPPPKYDISINENFRQSLKDALGVYNDTRTSALRDLYKSIELGRARTEKIQADIEEVAAACGHFSFSLQNVAEDIDAYLTVLEDLKYARATSGHTWRWLKFWKQWEKPAVKPDPNDPDQEALLQPSAAEETPIRPVRKSGMPSGMPAEMMNRRDTFNWDASPDASSFLRSFSQWCLKAMRFLARDDIRFGIKVGLGAMLWAMLAFLPATRPIYKHWRGEWGLLSFMIVTSMTVGAANTTGTARSLGTLFGGCFALIFWAVSQGNGVVLAFSGWAISFGSFYVMLVLKNPPLGRTTLLAWNVTVLYAYSLSQKVDDDDDDEGGLNPMMGEIVYHRLVSVNLGILWGIIVCRMIWPISGRRKFQEGLTILYVQLGLIWRRGPLAILLNSDSTRSYMRAGEEKAVQRYALKLDALRASAKSEFELRGPFPDDAYARIMQSTLRIVDGFHAMRLVTSKRGSLSAGERALLLHTAAERAQLCDRICHVFQVLASCFMLEYPLTDAIPSVEGTKDRLLGKIYQFRREHQPSLAAVKEDDQEDDAGVNNNDSTNGNGNRNGNGKAKLKPPKLELHVTAEEKDYALLYAYTLVTAQVAHELQCVQKEMEGLFGVLNDESLLLR</sequence>
<keyword evidence="3 6" id="KW-1133">Transmembrane helix</keyword>
<keyword evidence="2 6" id="KW-0812">Transmembrane</keyword>
<organism evidence="8 9">
    <name type="scientific">Verticillium dahliae</name>
    <name type="common">Verticillium wilt</name>
    <dbReference type="NCBI Taxonomy" id="27337"/>
    <lineage>
        <taxon>Eukaryota</taxon>
        <taxon>Fungi</taxon>
        <taxon>Dikarya</taxon>
        <taxon>Ascomycota</taxon>
        <taxon>Pezizomycotina</taxon>
        <taxon>Sordariomycetes</taxon>
        <taxon>Hypocreomycetidae</taxon>
        <taxon>Glomerellales</taxon>
        <taxon>Plectosphaerellaceae</taxon>
        <taxon>Verticillium</taxon>
    </lineage>
</organism>
<feature type="transmembrane region" description="Helical" evidence="6">
    <location>
        <begin position="176"/>
        <end position="199"/>
    </location>
</feature>
<feature type="region of interest" description="Disordered" evidence="5">
    <location>
        <begin position="1003"/>
        <end position="1038"/>
    </location>
</feature>
<feature type="transmembrane region" description="Helical" evidence="6">
    <location>
        <begin position="206"/>
        <end position="223"/>
    </location>
</feature>
<feature type="compositionally biased region" description="Low complexity" evidence="5">
    <location>
        <begin position="1016"/>
        <end position="1033"/>
    </location>
</feature>
<feature type="compositionally biased region" description="Basic and acidic residues" evidence="5">
    <location>
        <begin position="46"/>
        <end position="55"/>
    </location>
</feature>
<evidence type="ECO:0000256" key="3">
    <source>
        <dbReference type="ARBA" id="ARBA00022989"/>
    </source>
</evidence>